<dbReference type="Proteomes" id="UP001164718">
    <property type="component" value="Chromosome"/>
</dbReference>
<proteinExistence type="predicted"/>
<dbReference type="KEGG" id="faf:OE104_08330"/>
<evidence type="ECO:0000259" key="2">
    <source>
        <dbReference type="Pfam" id="PF25164"/>
    </source>
</evidence>
<dbReference type="Pfam" id="PF06054">
    <property type="entry name" value="CoiA_nuc"/>
    <property type="match status" value="1"/>
</dbReference>
<dbReference type="RefSeq" id="WP_275416431.1">
    <property type="nucleotide sequence ID" value="NZ_CP106878.1"/>
</dbReference>
<name>A0A9E8LS96_9BACI</name>
<keyword evidence="5" id="KW-1185">Reference proteome</keyword>
<gene>
    <name evidence="4" type="ORF">OE104_08330</name>
</gene>
<reference evidence="4" key="1">
    <citation type="submission" date="2022-09" db="EMBL/GenBank/DDBJ databases">
        <title>Complete Genomes of Fervidibacillus albus and Fervidibacillus halotolerans isolated from tidal flat sediments.</title>
        <authorList>
            <person name="Kwon K.K."/>
            <person name="Yang S.-H."/>
            <person name="Park M.J."/>
            <person name="Oh H.-M."/>
        </authorList>
    </citation>
    <scope>NUCLEOTIDE SEQUENCE</scope>
    <source>
        <strain evidence="4">MEBiC13591</strain>
    </source>
</reference>
<feature type="domain" description="Competence protein CoiA nuclease-like" evidence="1">
    <location>
        <begin position="65"/>
        <end position="213"/>
    </location>
</feature>
<dbReference type="InterPro" id="IPR057252">
    <property type="entry name" value="CoiA_C"/>
</dbReference>
<feature type="domain" description="Competence protein CoiA-like N-terminal" evidence="2">
    <location>
        <begin position="16"/>
        <end position="58"/>
    </location>
</feature>
<dbReference type="InterPro" id="IPR057253">
    <property type="entry name" value="CoiA-like_N"/>
</dbReference>
<evidence type="ECO:0000313" key="4">
    <source>
        <dbReference type="EMBL" id="WAA08653.1"/>
    </source>
</evidence>
<sequence length="404" mass="48641">MFVAINRSGALCSIFQRSKTYIERLKKEGPFYCPSCKQEVILKVGTRKLPHFAHKKICPVKGEGESQEHMTGKIVIFQWLKKSGFTPEIEKYLPEMNQRPDLYFQWNGKKIAVEFQCSVIPFALVKKRTDQYEKYGFTPIWIVHEKLIRKTYQDLIHFTDFSALFIQNFRYQSFLLSFDPKLRMFFRYTHFLPISKQRAWVDEKVFSSQDHWLQVFEKQIPSFAFYDFWPDKMERWMMTRSLQPRARGDQFLLYFYRHHLHPTRFPPEVGLPLPHMYTIATPPFEWQAYLWHRFLFEKKIGDSFTVRDVYAFVLKEMKGVIQWRNLALFKEFDPMTPIWNYFRFFMEIGLLTKEGDTFMLEKPGPSIFNRGADGSAARKDFFRRYKGIILKKFWLTDSKNKYIL</sequence>
<evidence type="ECO:0000259" key="1">
    <source>
        <dbReference type="Pfam" id="PF06054"/>
    </source>
</evidence>
<dbReference type="Pfam" id="PF25166">
    <property type="entry name" value="CoiA_C"/>
    <property type="match status" value="1"/>
</dbReference>
<dbReference type="InterPro" id="IPR010330">
    <property type="entry name" value="CoiA_nuc"/>
</dbReference>
<dbReference type="AlphaFoldDB" id="A0A9E8LS96"/>
<evidence type="ECO:0000259" key="3">
    <source>
        <dbReference type="Pfam" id="PF25166"/>
    </source>
</evidence>
<protein>
    <submittedName>
        <fullName evidence="4">Competence protein CoiA family protein</fullName>
    </submittedName>
</protein>
<feature type="domain" description="Competence protein CoiA C-terminal" evidence="3">
    <location>
        <begin position="229"/>
        <end position="355"/>
    </location>
</feature>
<evidence type="ECO:0000313" key="5">
    <source>
        <dbReference type="Proteomes" id="UP001164718"/>
    </source>
</evidence>
<dbReference type="EMBL" id="CP106878">
    <property type="protein sequence ID" value="WAA08653.1"/>
    <property type="molecule type" value="Genomic_DNA"/>
</dbReference>
<accession>A0A9E8LS96</accession>
<organism evidence="4 5">
    <name type="scientific">Fervidibacillus albus</name>
    <dbReference type="NCBI Taxonomy" id="2980026"/>
    <lineage>
        <taxon>Bacteria</taxon>
        <taxon>Bacillati</taxon>
        <taxon>Bacillota</taxon>
        <taxon>Bacilli</taxon>
        <taxon>Bacillales</taxon>
        <taxon>Bacillaceae</taxon>
        <taxon>Fervidibacillus</taxon>
    </lineage>
</organism>
<dbReference type="Pfam" id="PF25164">
    <property type="entry name" value="CoiA_N"/>
    <property type="match status" value="1"/>
</dbReference>